<evidence type="ECO:0000313" key="11">
    <source>
        <dbReference type="EMBL" id="SHK72069.1"/>
    </source>
</evidence>
<feature type="domain" description="POTRA" evidence="10">
    <location>
        <begin position="73"/>
        <end position="142"/>
    </location>
</feature>
<evidence type="ECO:0000256" key="2">
    <source>
        <dbReference type="ARBA" id="ARBA00022475"/>
    </source>
</evidence>
<keyword evidence="4 9" id="KW-0132">Cell division</keyword>
<protein>
    <recommendedName>
        <fullName evidence="9">Cell division protein FtsQ</fullName>
    </recommendedName>
</protein>
<dbReference type="InterPro" id="IPR034746">
    <property type="entry name" value="POTRA"/>
</dbReference>
<evidence type="ECO:0000256" key="8">
    <source>
        <dbReference type="ARBA" id="ARBA00023306"/>
    </source>
</evidence>
<dbReference type="Gene3D" id="3.40.50.11690">
    <property type="entry name" value="Cell division protein FtsQ/DivIB"/>
    <property type="match status" value="1"/>
</dbReference>
<evidence type="ECO:0000256" key="9">
    <source>
        <dbReference type="HAMAP-Rule" id="MF_00911"/>
    </source>
</evidence>
<keyword evidence="2 9" id="KW-1003">Cell membrane</keyword>
<dbReference type="Proteomes" id="UP000184497">
    <property type="component" value="Unassembled WGS sequence"/>
</dbReference>
<name>A0A1M6USA4_9GAMM</name>
<dbReference type="AlphaFoldDB" id="A0A1M6USA4"/>
<sequence>MLETLLIRSRAIPSEPPRRRGATSLGPEKDRFGVLKAVLAAVPWLQAGMGIAILLAAGLMPWAAGKVLGAMDQQILAIDMNGEFVGDSRVAIERQAGNWIGKSFFSTDLSDIKADLEKRPWVETVAVRRVWPDRLEINIREKKPLAYWNDGRLVSRTGELFMPPNPEVAGRLPQLSGPDERVRDVISMARTMSDKLVEHGLGFSGLALERRGAWTLRLSNGIEVVLGRDQVAKRFERFITVYENRLVSRSDEVSRVDARYTNGVAVQWKPAQAASGPKT</sequence>
<dbReference type="Gene3D" id="3.10.20.310">
    <property type="entry name" value="membrane protein fhac"/>
    <property type="match status" value="1"/>
</dbReference>
<dbReference type="GO" id="GO:0090529">
    <property type="term" value="P:cell septum assembly"/>
    <property type="evidence" value="ECO:0007669"/>
    <property type="project" value="InterPro"/>
</dbReference>
<dbReference type="OrthoDB" id="9790370at2"/>
<evidence type="ECO:0000256" key="6">
    <source>
        <dbReference type="ARBA" id="ARBA00022989"/>
    </source>
</evidence>
<evidence type="ECO:0000259" key="10">
    <source>
        <dbReference type="PROSITE" id="PS51779"/>
    </source>
</evidence>
<evidence type="ECO:0000256" key="1">
    <source>
        <dbReference type="ARBA" id="ARBA00004370"/>
    </source>
</evidence>
<keyword evidence="5 9" id="KW-0812">Transmembrane</keyword>
<evidence type="ECO:0000256" key="3">
    <source>
        <dbReference type="ARBA" id="ARBA00022519"/>
    </source>
</evidence>
<dbReference type="Pfam" id="PF08478">
    <property type="entry name" value="POTRA_1"/>
    <property type="match status" value="1"/>
</dbReference>
<keyword evidence="7 9" id="KW-0472">Membrane</keyword>
<feature type="transmembrane region" description="Helical" evidence="9">
    <location>
        <begin position="44"/>
        <end position="64"/>
    </location>
</feature>
<keyword evidence="8 9" id="KW-0131">Cell cycle</keyword>
<dbReference type="HAMAP" id="MF_00911">
    <property type="entry name" value="FtsQ_subfam"/>
    <property type="match status" value="1"/>
</dbReference>
<dbReference type="PANTHER" id="PTHR35851:SF1">
    <property type="entry name" value="CELL DIVISION PROTEIN FTSQ"/>
    <property type="match status" value="1"/>
</dbReference>
<accession>A0A1M6USA4</accession>
<dbReference type="InterPro" id="IPR005548">
    <property type="entry name" value="Cell_div_FtsQ/DivIB_C"/>
</dbReference>
<comment type="function">
    <text evidence="9">Essential cell division protein. May link together the upstream cell division proteins, which are predominantly cytoplasmic, with the downstream cell division proteins, which are predominantly periplasmic. May control correct divisome assembly.</text>
</comment>
<comment type="similarity">
    <text evidence="9">Belongs to the FtsQ/DivIB family. FtsQ subfamily.</text>
</comment>
<reference evidence="12" key="1">
    <citation type="submission" date="2016-11" db="EMBL/GenBank/DDBJ databases">
        <authorList>
            <person name="Varghese N."/>
            <person name="Submissions S."/>
        </authorList>
    </citation>
    <scope>NUCLEOTIDE SEQUENCE [LARGE SCALE GENOMIC DNA]</scope>
    <source>
        <strain evidence="12">CGMCC 1.10835</strain>
    </source>
</reference>
<dbReference type="GO" id="GO:0032153">
    <property type="term" value="C:cell division site"/>
    <property type="evidence" value="ECO:0007669"/>
    <property type="project" value="UniProtKB-UniRule"/>
</dbReference>
<evidence type="ECO:0000256" key="7">
    <source>
        <dbReference type="ARBA" id="ARBA00023136"/>
    </source>
</evidence>
<dbReference type="STRING" id="564117.SAMN05216369_2869"/>
<comment type="subunit">
    <text evidence="9">Part of a complex composed of FtsB, FtsL and FtsQ.</text>
</comment>
<keyword evidence="12" id="KW-1185">Reference proteome</keyword>
<dbReference type="RefSeq" id="WP_072798775.1">
    <property type="nucleotide sequence ID" value="NZ_FRAQ01000003.1"/>
</dbReference>
<organism evidence="11 12">
    <name type="scientific">Marinobacter antarcticus</name>
    <dbReference type="NCBI Taxonomy" id="564117"/>
    <lineage>
        <taxon>Bacteria</taxon>
        <taxon>Pseudomonadati</taxon>
        <taxon>Pseudomonadota</taxon>
        <taxon>Gammaproteobacteria</taxon>
        <taxon>Pseudomonadales</taxon>
        <taxon>Marinobacteraceae</taxon>
        <taxon>Marinobacter</taxon>
    </lineage>
</organism>
<dbReference type="GO" id="GO:0043093">
    <property type="term" value="P:FtsZ-dependent cytokinesis"/>
    <property type="evidence" value="ECO:0007669"/>
    <property type="project" value="UniProtKB-UniRule"/>
</dbReference>
<gene>
    <name evidence="9" type="primary">ftsQ</name>
    <name evidence="11" type="ORF">SAMN05216369_2869</name>
</gene>
<dbReference type="PANTHER" id="PTHR35851">
    <property type="entry name" value="CELL DIVISION PROTEIN FTSQ"/>
    <property type="match status" value="1"/>
</dbReference>
<comment type="subcellular location">
    <subcellularLocation>
        <location evidence="9">Cell inner membrane</location>
        <topology evidence="9">Single-pass type II membrane protein</topology>
    </subcellularLocation>
    <subcellularLocation>
        <location evidence="1">Membrane</location>
    </subcellularLocation>
    <text evidence="9">Localizes to the division septum.</text>
</comment>
<evidence type="ECO:0000313" key="12">
    <source>
        <dbReference type="Proteomes" id="UP000184497"/>
    </source>
</evidence>
<dbReference type="InterPro" id="IPR013685">
    <property type="entry name" value="POTRA_FtsQ_type"/>
</dbReference>
<evidence type="ECO:0000256" key="4">
    <source>
        <dbReference type="ARBA" id="ARBA00022618"/>
    </source>
</evidence>
<dbReference type="InterPro" id="IPR045335">
    <property type="entry name" value="FtsQ_C_sf"/>
</dbReference>
<proteinExistence type="inferred from homology"/>
<dbReference type="Pfam" id="PF03799">
    <property type="entry name" value="FtsQ_DivIB_C"/>
    <property type="match status" value="1"/>
</dbReference>
<keyword evidence="3 9" id="KW-0997">Cell inner membrane</keyword>
<dbReference type="EMBL" id="FRAQ01000003">
    <property type="protein sequence ID" value="SHK72069.1"/>
    <property type="molecule type" value="Genomic_DNA"/>
</dbReference>
<evidence type="ECO:0000256" key="5">
    <source>
        <dbReference type="ARBA" id="ARBA00022692"/>
    </source>
</evidence>
<keyword evidence="6 9" id="KW-1133">Transmembrane helix</keyword>
<dbReference type="GO" id="GO:0005886">
    <property type="term" value="C:plasma membrane"/>
    <property type="evidence" value="ECO:0007669"/>
    <property type="project" value="UniProtKB-SubCell"/>
</dbReference>
<dbReference type="PROSITE" id="PS51779">
    <property type="entry name" value="POTRA"/>
    <property type="match status" value="1"/>
</dbReference>
<dbReference type="InterPro" id="IPR026579">
    <property type="entry name" value="FtsQ"/>
</dbReference>